<name>A0A7X1FVQ7_9SPHN</name>
<dbReference type="EMBL" id="JACLAX010000001">
    <property type="protein sequence ID" value="MBC2667831.1"/>
    <property type="molecule type" value="Genomic_DNA"/>
</dbReference>
<evidence type="ECO:0000259" key="3">
    <source>
        <dbReference type="Pfam" id="PF04909"/>
    </source>
</evidence>
<dbReference type="InterPro" id="IPR006680">
    <property type="entry name" value="Amidohydro-rel"/>
</dbReference>
<dbReference type="Pfam" id="PF04909">
    <property type="entry name" value="Amidohydro_2"/>
    <property type="match status" value="1"/>
</dbReference>
<accession>A0A7X1FVQ7</accession>
<dbReference type="AlphaFoldDB" id="A0A7X1FVQ7"/>
<dbReference type="PRINTS" id="PR00081">
    <property type="entry name" value="GDHRDH"/>
</dbReference>
<reference evidence="4 5" key="1">
    <citation type="submission" date="2020-08" db="EMBL/GenBank/DDBJ databases">
        <title>The genome sequence of type strain Novosphingobium piscinae KCTC 42194.</title>
        <authorList>
            <person name="Liu Y."/>
        </authorList>
    </citation>
    <scope>NUCLEOTIDE SEQUENCE [LARGE SCALE GENOMIC DNA]</scope>
    <source>
        <strain evidence="4 5">KCTC 42194</strain>
    </source>
</reference>
<dbReference type="PANTHER" id="PTHR43157:SF31">
    <property type="entry name" value="PHOSPHATIDYLINOSITOL-GLYCAN BIOSYNTHESIS CLASS F PROTEIN"/>
    <property type="match status" value="1"/>
</dbReference>
<gene>
    <name evidence="4" type="ORF">H7F53_01565</name>
</gene>
<dbReference type="Gene3D" id="3.40.50.720">
    <property type="entry name" value="NAD(P)-binding Rossmann-like Domain"/>
    <property type="match status" value="1"/>
</dbReference>
<protein>
    <submittedName>
        <fullName evidence="4">SDR family NAD(P)-dependent oxidoreductase</fullName>
    </submittedName>
</protein>
<evidence type="ECO:0000256" key="2">
    <source>
        <dbReference type="SAM" id="MobiDB-lite"/>
    </source>
</evidence>
<dbReference type="SUPFAM" id="SSF51556">
    <property type="entry name" value="Metallo-dependent hydrolases"/>
    <property type="match status" value="1"/>
</dbReference>
<dbReference type="Proteomes" id="UP000551327">
    <property type="component" value="Unassembled WGS sequence"/>
</dbReference>
<dbReference type="SUPFAM" id="SSF51735">
    <property type="entry name" value="NAD(P)-binding Rossmann-fold domains"/>
    <property type="match status" value="1"/>
</dbReference>
<dbReference type="Gene3D" id="3.20.20.140">
    <property type="entry name" value="Metal-dependent hydrolases"/>
    <property type="match status" value="1"/>
</dbReference>
<evidence type="ECO:0000313" key="4">
    <source>
        <dbReference type="EMBL" id="MBC2667831.1"/>
    </source>
</evidence>
<dbReference type="PANTHER" id="PTHR43157">
    <property type="entry name" value="PHOSPHATIDYLINOSITOL-GLYCAN BIOSYNTHESIS CLASS F PROTEIN-RELATED"/>
    <property type="match status" value="1"/>
</dbReference>
<organism evidence="4 5">
    <name type="scientific">Novosphingobium piscinae</name>
    <dbReference type="NCBI Taxonomy" id="1507448"/>
    <lineage>
        <taxon>Bacteria</taxon>
        <taxon>Pseudomonadati</taxon>
        <taxon>Pseudomonadota</taxon>
        <taxon>Alphaproteobacteria</taxon>
        <taxon>Sphingomonadales</taxon>
        <taxon>Sphingomonadaceae</taxon>
        <taxon>Novosphingobium</taxon>
    </lineage>
</organism>
<keyword evidence="5" id="KW-1185">Reference proteome</keyword>
<dbReference type="InterPro" id="IPR036291">
    <property type="entry name" value="NAD(P)-bd_dom_sf"/>
</dbReference>
<proteinExistence type="predicted"/>
<feature type="domain" description="Amidohydrolase-related" evidence="3">
    <location>
        <begin position="125"/>
        <end position="374"/>
    </location>
</feature>
<feature type="region of interest" description="Disordered" evidence="2">
    <location>
        <begin position="397"/>
        <end position="424"/>
    </location>
</feature>
<dbReference type="Pfam" id="PF00106">
    <property type="entry name" value="adh_short"/>
    <property type="match status" value="1"/>
</dbReference>
<keyword evidence="1" id="KW-0560">Oxidoreductase</keyword>
<dbReference type="GO" id="GO:0016787">
    <property type="term" value="F:hydrolase activity"/>
    <property type="evidence" value="ECO:0007669"/>
    <property type="project" value="InterPro"/>
</dbReference>
<comment type="caution">
    <text evidence="4">The sequence shown here is derived from an EMBL/GenBank/DDBJ whole genome shotgun (WGS) entry which is preliminary data.</text>
</comment>
<evidence type="ECO:0000256" key="1">
    <source>
        <dbReference type="ARBA" id="ARBA00023002"/>
    </source>
</evidence>
<evidence type="ECO:0000313" key="5">
    <source>
        <dbReference type="Proteomes" id="UP000551327"/>
    </source>
</evidence>
<dbReference type="GO" id="GO:0016491">
    <property type="term" value="F:oxidoreductase activity"/>
    <property type="evidence" value="ECO:0007669"/>
    <property type="project" value="UniProtKB-KW"/>
</dbReference>
<dbReference type="InterPro" id="IPR002347">
    <property type="entry name" value="SDR_fam"/>
</dbReference>
<sequence>MQMDDMVVISVDDHICEPPTMFDNQLSGELLATAPKLRVDRNGKNYWEYQGRLKGSVGLNAVVGRPFEEYGMEPTSLDQLRDGCYDVHARIDDMDVNGIAASLCFGNSIVFDGQTFHQAPDKALALRHMQAANDWHYEEWCMAYPGRFIPLGVLPTWDMPATVAEVHRLAKKGFRAVQLNENPTVQGLPSIHNDYWDPLFKAVADTDLTIALHIGSGNPAPHASMETPIEAWISTMPLSVAQGVADWLQLEELHRYPDLRIAISEGSIGWVPYFMERADFSNWRHKAWTHSRFQDLKPSELFRRHFLNCFVDDRFGLRHLDEIGEDNVAYECDYPHSDTLWPEVPEYLWASVQHLSDAQIDKVTHGNAIRWFRFDAFLEHNRREDMTVGACRARARAKGVDTTPKSSGGARPVGDGEPPRPVTSGDVMAMFKKHARRAPGRAGLSTDWQEGAPHMDSPRVALVTGASSGIGKHVAMALAADGWWVIGTGRNAARMREAAAEIGAVATGPAPDMLAADLSLMGATLALARQVEALTGRLDLLVNNAGGMASELVLTSEGLDANFAGNHLGPFLLTCELLPLLRQTANGRPYGTVRILNTSSDASEMIPQLDLDDLQGLAAYNPGRAYCTGKLANVLFTRALADRLDGDGIVAHAVHPGAVDSNFFAGASPETQARLKGLEKLSEAEGADTLVWLATAADAAESNGDYWHKRARRTPNPTVADQAVRDRLWIESERLVRAALDRVARG</sequence>
<dbReference type="InterPro" id="IPR032466">
    <property type="entry name" value="Metal_Hydrolase"/>
</dbReference>